<organism evidence="1 2">
    <name type="scientific">Sphingomonas desiccabilis</name>
    <dbReference type="NCBI Taxonomy" id="429134"/>
    <lineage>
        <taxon>Bacteria</taxon>
        <taxon>Pseudomonadati</taxon>
        <taxon>Pseudomonadota</taxon>
        <taxon>Alphaproteobacteria</taxon>
        <taxon>Sphingomonadales</taxon>
        <taxon>Sphingomonadaceae</taxon>
        <taxon>Sphingomonas</taxon>
    </lineage>
</organism>
<protein>
    <submittedName>
        <fullName evidence="1">Uncharacterized protein</fullName>
    </submittedName>
</protein>
<gene>
    <name evidence="1" type="ORF">EO081_12780</name>
</gene>
<keyword evidence="2" id="KW-1185">Reference proteome</keyword>
<dbReference type="AlphaFoldDB" id="A0A4Q2IU55"/>
<sequence>MREPVDDLQPRWLIELFLPTTSNGGTRFAREMFDRVRDELLEGFGGVTLFSRSPAEGLWAAGRGEGTARDRVITAEVMADSVDRDWWARYRRDLEARFSQEEILIRCYRIWTL</sequence>
<dbReference type="EMBL" id="SDPT01000002">
    <property type="protein sequence ID" value="RXZ32047.1"/>
    <property type="molecule type" value="Genomic_DNA"/>
</dbReference>
<name>A0A4Q2IU55_9SPHN</name>
<reference evidence="1 2" key="1">
    <citation type="submission" date="2019-01" db="EMBL/GenBank/DDBJ databases">
        <title>Sphingomonas mucosissima sp. nov. and Sphingomonas desiccabilis sp. nov., from biological soil crusts in the Colorado Plateau, USA.</title>
        <authorList>
            <person name="Zhu D."/>
        </authorList>
    </citation>
    <scope>NUCLEOTIDE SEQUENCE [LARGE SCALE GENOMIC DNA]</scope>
    <source>
        <strain evidence="1 2">CP1D</strain>
    </source>
</reference>
<proteinExistence type="predicted"/>
<dbReference type="OrthoDB" id="8778976at2"/>
<accession>A0A4Q2IU55</accession>
<dbReference type="Proteomes" id="UP000292347">
    <property type="component" value="Unassembled WGS sequence"/>
</dbReference>
<evidence type="ECO:0000313" key="1">
    <source>
        <dbReference type="EMBL" id="RXZ32047.1"/>
    </source>
</evidence>
<evidence type="ECO:0000313" key="2">
    <source>
        <dbReference type="Proteomes" id="UP000292347"/>
    </source>
</evidence>
<comment type="caution">
    <text evidence="1">The sequence shown here is derived from an EMBL/GenBank/DDBJ whole genome shotgun (WGS) entry which is preliminary data.</text>
</comment>